<keyword evidence="2" id="KW-0805">Transcription regulation</keyword>
<dbReference type="GO" id="GO:0005634">
    <property type="term" value="C:nucleus"/>
    <property type="evidence" value="ECO:0007669"/>
    <property type="project" value="UniProtKB-SubCell"/>
</dbReference>
<dbReference type="InterPro" id="IPR016177">
    <property type="entry name" value="DNA-bd_dom_sf"/>
</dbReference>
<name>A0AAW1Q8I1_9CHLO</name>
<dbReference type="SUPFAM" id="SSF144232">
    <property type="entry name" value="HIT/MYND zinc finger-like"/>
    <property type="match status" value="1"/>
</dbReference>
<evidence type="ECO:0008006" key="6">
    <source>
        <dbReference type="Google" id="ProtNLM"/>
    </source>
</evidence>
<proteinExistence type="predicted"/>
<accession>A0AAW1Q8I1</accession>
<comment type="caution">
    <text evidence="4">The sequence shown here is derived from an EMBL/GenBank/DDBJ whole genome shotgun (WGS) entry which is preliminary data.</text>
</comment>
<evidence type="ECO:0000313" key="4">
    <source>
        <dbReference type="EMBL" id="KAK9818409.1"/>
    </source>
</evidence>
<dbReference type="Proteomes" id="UP001489004">
    <property type="component" value="Unassembled WGS sequence"/>
</dbReference>
<evidence type="ECO:0000256" key="2">
    <source>
        <dbReference type="ARBA" id="ARBA00023015"/>
    </source>
</evidence>
<dbReference type="GO" id="GO:0003677">
    <property type="term" value="F:DNA binding"/>
    <property type="evidence" value="ECO:0007669"/>
    <property type="project" value="InterPro"/>
</dbReference>
<gene>
    <name evidence="4" type="ORF">WJX72_012208</name>
</gene>
<dbReference type="Gene3D" id="6.10.140.2220">
    <property type="match status" value="1"/>
</dbReference>
<keyword evidence="3" id="KW-0804">Transcription</keyword>
<sequence length="933" mass="102778">MADWRQESGSLEEVVQAADRIPLPFQNVPLLDGVNSKAYWWGCLRPEDQRSFMATVLWIAEEMASPEERARHNAFAAWAITTPGFRVVTGLLPPGNTTAELIQEFQGSMLTWVTYLAPPSQPGRDFSRLSKSLSARAQAAMNTLLRLSAHYSVHGHGVPGQPRVQTRLADYKCFRRHLLASNATAAERLDLDTYCERLGILKVTQVGDLSEVPVEDLIMFKLHMLAVVWVGLLISVVYMTEVAPQHQAYYCSQECQHAQWKAHRRFCKARKEIAAPTAGRRWCSTTPCARRPSGGQVVDHVDNNTLNHHRINLRVATSKQNAQNRVKRKGTSSKYIGVSKRDMKWKARCNKVQLGTYDMEDEVAAAYNAYVLSEYGEGAQTNDVPIAATVTIASKMRKDATVPRGVTRLRSGRFHAKKRGVPNFGTFDTAEEASQAYQAAIAAMAAAKEAEHAAREIVRNADGIAIIPVVSKKKGTKFALVDDEMWHDLAAHSWNQGPDYAQGRHEGVTVSLHRYVARAKPGETIDHINGDRFDARAINFRLITTSNNGHNKAKKEVALSEFHGVHKKKGRYSVGFRHDGKNVYGGMFVCERVGAEAYNVLVVKYKTHRRALYVTLPNRLACELERLRGPVPSGSAREIGSELWKAALSPAAAPSHLIRCCPGLLPWCLAYNLVSPQLWGIAEAKEGRGGTRPPGTNIWDDLAKTWDPTQGFTAPERKMAWFVAIFLVRCVGVPPDWLVHHSTDASKLAASTARADMLTWPMDRRVVLRRLAQLVADPLVVLTCDVGLSRPIGALLATLDPAHGAPLCITADERAILLDTPGFLAGLAALALEGTPVGAHQRNFLLGLSEADWRRVGDEELLMVVRRVHVAYPGVLTSLKRRGLPIPGPDPSGKGAGSLRAMLATRDRRLMAASAFPQLSKIVDALNSQDAES</sequence>
<protein>
    <recommendedName>
        <fullName evidence="6">AP2/ERF domain-containing protein</fullName>
    </recommendedName>
</protein>
<dbReference type="SUPFAM" id="SSF54171">
    <property type="entry name" value="DNA-binding domain"/>
    <property type="match status" value="1"/>
</dbReference>
<evidence type="ECO:0000313" key="5">
    <source>
        <dbReference type="Proteomes" id="UP001489004"/>
    </source>
</evidence>
<keyword evidence="5" id="KW-1185">Reference proteome</keyword>
<evidence type="ECO:0000256" key="1">
    <source>
        <dbReference type="ARBA" id="ARBA00004123"/>
    </source>
</evidence>
<evidence type="ECO:0000256" key="3">
    <source>
        <dbReference type="ARBA" id="ARBA00023163"/>
    </source>
</evidence>
<dbReference type="AlphaFoldDB" id="A0AAW1Q8I1"/>
<organism evidence="4 5">
    <name type="scientific">[Myrmecia] bisecta</name>
    <dbReference type="NCBI Taxonomy" id="41462"/>
    <lineage>
        <taxon>Eukaryota</taxon>
        <taxon>Viridiplantae</taxon>
        <taxon>Chlorophyta</taxon>
        <taxon>core chlorophytes</taxon>
        <taxon>Trebouxiophyceae</taxon>
        <taxon>Trebouxiales</taxon>
        <taxon>Trebouxiaceae</taxon>
        <taxon>Myrmecia</taxon>
    </lineage>
</organism>
<reference evidence="4 5" key="1">
    <citation type="journal article" date="2024" name="Nat. Commun.">
        <title>Phylogenomics reveals the evolutionary origins of lichenization in chlorophyte algae.</title>
        <authorList>
            <person name="Puginier C."/>
            <person name="Libourel C."/>
            <person name="Otte J."/>
            <person name="Skaloud P."/>
            <person name="Haon M."/>
            <person name="Grisel S."/>
            <person name="Petersen M."/>
            <person name="Berrin J.G."/>
            <person name="Delaux P.M."/>
            <person name="Dal Grande F."/>
            <person name="Keller J."/>
        </authorList>
    </citation>
    <scope>NUCLEOTIDE SEQUENCE [LARGE SCALE GENOMIC DNA]</scope>
    <source>
        <strain evidence="4 5">SAG 2043</strain>
    </source>
</reference>
<comment type="subcellular location">
    <subcellularLocation>
        <location evidence="1">Nucleus</location>
    </subcellularLocation>
</comment>
<dbReference type="SUPFAM" id="SSF54060">
    <property type="entry name" value="His-Me finger endonucleases"/>
    <property type="match status" value="2"/>
</dbReference>
<dbReference type="EMBL" id="JALJOR010000004">
    <property type="protein sequence ID" value="KAK9818409.1"/>
    <property type="molecule type" value="Genomic_DNA"/>
</dbReference>
<dbReference type="InterPro" id="IPR044925">
    <property type="entry name" value="His-Me_finger_sf"/>
</dbReference>